<dbReference type="EMBL" id="LCIT01000038">
    <property type="protein sequence ID" value="KKT61099.1"/>
    <property type="molecule type" value="Genomic_DNA"/>
</dbReference>
<gene>
    <name evidence="1" type="ORF">UW55_C0038G0004</name>
</gene>
<sequence>MDNRKKFLTKLSQDNPTRLEQAIALLWYYNVKQEYEERSASDLVSDLEEDSFGRPNITKLRTGLKKSKLTVSGSRPDTFRINAAHFSELSKKYGHLINFIETEVTSSVLPIESFQGKRIYLERMVNQINGSYDYGFYDACAVMIRRLMESLIIEIFFNKNRVSEIKSNNVIISLDKLINKVINDNQIHLGRNTPKGMNFIKDLGDTAAHDRIYITRKEDIDDNKNNMGGQKFLPPNPLPFCPPERNSPVGGSKVSVRIFFEKSSDFVQDRQLI</sequence>
<evidence type="ECO:0000313" key="1">
    <source>
        <dbReference type="EMBL" id="KKT61099.1"/>
    </source>
</evidence>
<dbReference type="Proteomes" id="UP000033945">
    <property type="component" value="Unassembled WGS sequence"/>
</dbReference>
<protein>
    <submittedName>
        <fullName evidence="1">Uncharacterized protein</fullName>
    </submittedName>
</protein>
<dbReference type="AlphaFoldDB" id="A0A0G1LMP7"/>
<evidence type="ECO:0000313" key="2">
    <source>
        <dbReference type="Proteomes" id="UP000033945"/>
    </source>
</evidence>
<proteinExistence type="predicted"/>
<accession>A0A0G1LMP7</accession>
<reference evidence="1 2" key="1">
    <citation type="journal article" date="2015" name="Nature">
        <title>rRNA introns, odd ribosomes, and small enigmatic genomes across a large radiation of phyla.</title>
        <authorList>
            <person name="Brown C.T."/>
            <person name="Hug L.A."/>
            <person name="Thomas B.C."/>
            <person name="Sharon I."/>
            <person name="Castelle C.J."/>
            <person name="Singh A."/>
            <person name="Wilkins M.J."/>
            <person name="Williams K.H."/>
            <person name="Banfield J.F."/>
        </authorList>
    </citation>
    <scope>NUCLEOTIDE SEQUENCE [LARGE SCALE GENOMIC DNA]</scope>
</reference>
<organism evidence="1 2">
    <name type="scientific">Candidatus Giovannonibacteria bacterium GW2011_GWA2_44_26</name>
    <dbReference type="NCBI Taxonomy" id="1618648"/>
    <lineage>
        <taxon>Bacteria</taxon>
        <taxon>Candidatus Giovannoniibacteriota</taxon>
    </lineage>
</organism>
<comment type="caution">
    <text evidence="1">The sequence shown here is derived from an EMBL/GenBank/DDBJ whole genome shotgun (WGS) entry which is preliminary data.</text>
</comment>
<name>A0A0G1LMP7_9BACT</name>